<evidence type="ECO:0000256" key="7">
    <source>
        <dbReference type="ARBA" id="ARBA00025748"/>
    </source>
</evidence>
<dbReference type="GO" id="GO:0043565">
    <property type="term" value="F:sequence-specific DNA binding"/>
    <property type="evidence" value="ECO:0007669"/>
    <property type="project" value="InterPro"/>
</dbReference>
<evidence type="ECO:0000256" key="2">
    <source>
        <dbReference type="ARBA" id="ARBA00023015"/>
    </source>
</evidence>
<dbReference type="InterPro" id="IPR009057">
    <property type="entry name" value="Homeodomain-like_sf"/>
</dbReference>
<protein>
    <recommendedName>
        <fullName evidence="10">Homeobox-leucine zipper protein</fullName>
    </recommendedName>
    <alternativeName>
        <fullName evidence="10">HD-ZIP protein</fullName>
    </alternativeName>
    <alternativeName>
        <fullName evidence="10">Homeodomain transcription factor</fullName>
    </alternativeName>
</protein>
<keyword evidence="3 8" id="KW-0238">DNA-binding</keyword>
<evidence type="ECO:0000313" key="14">
    <source>
        <dbReference type="Proteomes" id="UP001202328"/>
    </source>
</evidence>
<dbReference type="InterPro" id="IPR003106">
    <property type="entry name" value="Leu_zip_homeo"/>
</dbReference>
<evidence type="ECO:0000259" key="12">
    <source>
        <dbReference type="PROSITE" id="PS50071"/>
    </source>
</evidence>
<keyword evidence="11" id="KW-0175">Coiled coil</keyword>
<feature type="domain" description="Homeobox" evidence="12">
    <location>
        <begin position="15"/>
        <end position="92"/>
    </location>
</feature>
<evidence type="ECO:0000256" key="4">
    <source>
        <dbReference type="ARBA" id="ARBA00023155"/>
    </source>
</evidence>
<evidence type="ECO:0000256" key="11">
    <source>
        <dbReference type="SAM" id="Coils"/>
    </source>
</evidence>
<accession>A0AAD4XBT1</accession>
<evidence type="ECO:0000256" key="8">
    <source>
        <dbReference type="PROSITE-ProRule" id="PRU00108"/>
    </source>
</evidence>
<gene>
    <name evidence="13" type="ORF">MKW98_028764</name>
</gene>
<dbReference type="Pfam" id="PF00046">
    <property type="entry name" value="Homeodomain"/>
    <property type="match status" value="1"/>
</dbReference>
<dbReference type="GO" id="GO:0000981">
    <property type="term" value="F:DNA-binding transcription factor activity, RNA polymerase II-specific"/>
    <property type="evidence" value="ECO:0007669"/>
    <property type="project" value="UniProtKB-UniRule"/>
</dbReference>
<keyword evidence="2 10" id="KW-0805">Transcription regulation</keyword>
<dbReference type="Pfam" id="PF02183">
    <property type="entry name" value="HALZ"/>
    <property type="match status" value="1"/>
</dbReference>
<organism evidence="13 14">
    <name type="scientific">Papaver atlanticum</name>
    <dbReference type="NCBI Taxonomy" id="357466"/>
    <lineage>
        <taxon>Eukaryota</taxon>
        <taxon>Viridiplantae</taxon>
        <taxon>Streptophyta</taxon>
        <taxon>Embryophyta</taxon>
        <taxon>Tracheophyta</taxon>
        <taxon>Spermatophyta</taxon>
        <taxon>Magnoliopsida</taxon>
        <taxon>Ranunculales</taxon>
        <taxon>Papaveraceae</taxon>
        <taxon>Papaveroideae</taxon>
        <taxon>Papaver</taxon>
    </lineage>
</organism>
<dbReference type="GO" id="GO:0045893">
    <property type="term" value="P:positive regulation of DNA-templated transcription"/>
    <property type="evidence" value="ECO:0007669"/>
    <property type="project" value="TreeGrafter"/>
</dbReference>
<dbReference type="SMART" id="SM00389">
    <property type="entry name" value="HOX"/>
    <property type="match status" value="1"/>
</dbReference>
<comment type="function">
    <text evidence="10">Transcription factor.</text>
</comment>
<dbReference type="Proteomes" id="UP001202328">
    <property type="component" value="Unassembled WGS sequence"/>
</dbReference>
<proteinExistence type="inferred from homology"/>
<keyword evidence="14" id="KW-1185">Reference proteome</keyword>
<feature type="coiled-coil region" evidence="11">
    <location>
        <begin position="98"/>
        <end position="132"/>
    </location>
</feature>
<name>A0AAD4XBT1_9MAGN</name>
<comment type="similarity">
    <text evidence="7 10">Belongs to the HD-ZIP homeobox family. Class I subfamily.</text>
</comment>
<dbReference type="EMBL" id="JAJJMB010012264">
    <property type="protein sequence ID" value="KAI3879197.1"/>
    <property type="molecule type" value="Genomic_DNA"/>
</dbReference>
<dbReference type="InterPro" id="IPR045224">
    <property type="entry name" value="HDZip_class_I_plant"/>
</dbReference>
<keyword evidence="6 8" id="KW-0539">Nucleus</keyword>
<keyword evidence="4 8" id="KW-0371">Homeobox</keyword>
<feature type="DNA-binding region" description="Homeobox" evidence="8">
    <location>
        <begin position="17"/>
        <end position="93"/>
    </location>
</feature>
<dbReference type="SUPFAM" id="SSF46689">
    <property type="entry name" value="Homeodomain-like"/>
    <property type="match status" value="1"/>
</dbReference>
<dbReference type="GO" id="GO:0005634">
    <property type="term" value="C:nucleus"/>
    <property type="evidence" value="ECO:0007669"/>
    <property type="project" value="UniProtKB-SubCell"/>
</dbReference>
<dbReference type="Gene3D" id="1.10.10.60">
    <property type="entry name" value="Homeodomain-like"/>
    <property type="match status" value="1"/>
</dbReference>
<reference evidence="13" key="1">
    <citation type="submission" date="2022-04" db="EMBL/GenBank/DDBJ databases">
        <title>A functionally conserved STORR gene fusion in Papaver species that diverged 16.8 million years ago.</title>
        <authorList>
            <person name="Catania T."/>
        </authorList>
    </citation>
    <scope>NUCLEOTIDE SEQUENCE</scope>
    <source>
        <strain evidence="13">S-188037</strain>
    </source>
</reference>
<dbReference type="InterPro" id="IPR001356">
    <property type="entry name" value="HD"/>
</dbReference>
<evidence type="ECO:0000256" key="5">
    <source>
        <dbReference type="ARBA" id="ARBA00023163"/>
    </source>
</evidence>
<dbReference type="AlphaFoldDB" id="A0AAD4XBT1"/>
<evidence type="ECO:0000256" key="10">
    <source>
        <dbReference type="RuleBase" id="RU369038"/>
    </source>
</evidence>
<comment type="subcellular location">
    <subcellularLocation>
        <location evidence="1 8 9">Nucleus</location>
    </subcellularLocation>
</comment>
<evidence type="ECO:0000256" key="9">
    <source>
        <dbReference type="RuleBase" id="RU000682"/>
    </source>
</evidence>
<evidence type="ECO:0000256" key="3">
    <source>
        <dbReference type="ARBA" id="ARBA00023125"/>
    </source>
</evidence>
<evidence type="ECO:0000256" key="1">
    <source>
        <dbReference type="ARBA" id="ARBA00004123"/>
    </source>
</evidence>
<dbReference type="PROSITE" id="PS50071">
    <property type="entry name" value="HOMEOBOX_2"/>
    <property type="match status" value="1"/>
</dbReference>
<dbReference type="InterPro" id="IPR017970">
    <property type="entry name" value="Homeobox_CS"/>
</dbReference>
<dbReference type="PANTHER" id="PTHR24326">
    <property type="entry name" value="HOMEOBOX-LEUCINE ZIPPER PROTEIN"/>
    <property type="match status" value="1"/>
</dbReference>
<dbReference type="CDD" id="cd00086">
    <property type="entry name" value="homeodomain"/>
    <property type="match status" value="1"/>
</dbReference>
<comment type="caution">
    <text evidence="13">The sequence shown here is derived from an EMBL/GenBank/DDBJ whole genome shotgun (WGS) entry which is preliminary data.</text>
</comment>
<evidence type="ECO:0000313" key="13">
    <source>
        <dbReference type="EMBL" id="KAI3879197.1"/>
    </source>
</evidence>
<keyword evidence="5 10" id="KW-0804">Transcription</keyword>
<sequence>MKLWSSSAYDCGAQNVETRRKTRLSIEQVDALERSFQEEIELEQQPGATLDERKNKVKLDPERKMKMSREIGLHPRQVAIWFQNRRARLKGKKIEELYNVLKQDFENVLKENQKLKQEVMKLKSKLDDRESMQTSTRYVVLPMEANHHDKVVDDNTSTRISANNSYNISGCSSYLSGEDYYSTMSLPYFDVPHCYPSNSDKKN</sequence>
<dbReference type="PROSITE" id="PS00027">
    <property type="entry name" value="HOMEOBOX_1"/>
    <property type="match status" value="1"/>
</dbReference>
<dbReference type="PANTHER" id="PTHR24326:SF591">
    <property type="entry name" value="HOMEOBOX-LEUCINE ZIPPER PROTEIN ATHB-51-RELATED"/>
    <property type="match status" value="1"/>
</dbReference>
<evidence type="ECO:0000256" key="6">
    <source>
        <dbReference type="ARBA" id="ARBA00023242"/>
    </source>
</evidence>